<dbReference type="SUPFAM" id="SSF49452">
    <property type="entry name" value="Starch-binding domain-like"/>
    <property type="match status" value="1"/>
</dbReference>
<sequence>MKTYTLLVIGLFLFFSINANAQKGKIEGVVTDSLGTPINYVHVGLENTSHGSVTEIDGRYTIYNVSPGEYTLVAKFVGYKAFRQSITVTAGSVTTLDFSLNISAKVLEDIIVTAKRNNPNERIVPTVSRLPVKLKYQTQSITVLDNKLLAEQQLTNLDEAINYAPGFNLESTRGNQFPKIQVRGASATLLVNGLRLESNSRGGDGNIDFNAIENIQFINGSSSIGLGNASIGGAINYMTKTVNFEEAGSVFASAGSFGRSYMGFDQQLTFLDDQVGFRLNGSWNRGETFREGVDYGAITIAPSLGFKLSDKDIIKLDYIYRKDERSQDVGQLRVDSTLLATEGITIANSFRPSIQQSIREDFIGFTDDFQNLNDHTAFANYTRRFNTKLELGVTAGLYTKNRTSRGINTRRAYVDTNRDRITDAFVRSSVFQETGATSASVRMDLIGKDLHTGSLKHNIQASVDFYANDNFVIGNGAESRDPGPAIDTLNILNPVFESNINKLSPAAQEAYYTALLNTENSTYRNINGITLQDQIELNTKLRLTLGLRYSWGTTYSMLKENLGTEEYTEAKSDAIDFSGFSPSLGLFYDLTNNITLFGSYSNTFDETSISANRVDRNGSIIGEEIFDQMEAGIRTSFFENRFGANLTVYNIFNNNVATQAVDVNGDPLTSPEAVSEVNPDGEYFVAIEQQRRRGMELSLQGKVIDGLNIYGTYSYYEFSMKANEDQEAVILQTDYNPTHSASLITNYMVQEGWLKNVKIGGGLVYTGDRVVTTRGRSAFTFVNEAFTTYTLTAGYKYKNFDLDAKFNNVSNELQYNFFGTTFINPISPFNYDVRLTYNF</sequence>
<dbReference type="SUPFAM" id="SSF56935">
    <property type="entry name" value="Porins"/>
    <property type="match status" value="1"/>
</dbReference>
<dbReference type="Pfam" id="PF00593">
    <property type="entry name" value="TonB_dep_Rec_b-barrel"/>
    <property type="match status" value="1"/>
</dbReference>
<dbReference type="PROSITE" id="PS52016">
    <property type="entry name" value="TONB_DEPENDENT_REC_3"/>
    <property type="match status" value="1"/>
</dbReference>
<dbReference type="Pfam" id="PF07715">
    <property type="entry name" value="Plug"/>
    <property type="match status" value="1"/>
</dbReference>
<evidence type="ECO:0000313" key="18">
    <source>
        <dbReference type="Proteomes" id="UP001500298"/>
    </source>
</evidence>
<keyword evidence="10 12" id="KW-0472">Membrane</keyword>
<evidence type="ECO:0000256" key="8">
    <source>
        <dbReference type="ARBA" id="ARBA00023065"/>
    </source>
</evidence>
<dbReference type="InterPro" id="IPR036942">
    <property type="entry name" value="Beta-barrel_TonB_sf"/>
</dbReference>
<protein>
    <submittedName>
        <fullName evidence="17">TonB-dependent siderophore receptor</fullName>
    </submittedName>
</protein>
<keyword evidence="7" id="KW-0408">Iron</keyword>
<keyword evidence="3 12" id="KW-1134">Transmembrane beta strand</keyword>
<dbReference type="PANTHER" id="PTHR32552:SF68">
    <property type="entry name" value="FERRICHROME OUTER MEMBRANE TRANSPORTER_PHAGE RECEPTOR"/>
    <property type="match status" value="1"/>
</dbReference>
<evidence type="ECO:0000259" key="15">
    <source>
        <dbReference type="Pfam" id="PF00593"/>
    </source>
</evidence>
<organism evidence="17 18">
    <name type="scientific">Algivirga pacifica</name>
    <dbReference type="NCBI Taxonomy" id="1162670"/>
    <lineage>
        <taxon>Bacteria</taxon>
        <taxon>Pseudomonadati</taxon>
        <taxon>Bacteroidota</taxon>
        <taxon>Cytophagia</taxon>
        <taxon>Cytophagales</taxon>
        <taxon>Flammeovirgaceae</taxon>
        <taxon>Algivirga</taxon>
    </lineage>
</organism>
<dbReference type="Gene3D" id="2.170.130.10">
    <property type="entry name" value="TonB-dependent receptor, plug domain"/>
    <property type="match status" value="1"/>
</dbReference>
<dbReference type="InterPro" id="IPR039426">
    <property type="entry name" value="TonB-dep_rcpt-like"/>
</dbReference>
<keyword evidence="8" id="KW-0406">Ion transport</keyword>
<keyword evidence="17" id="KW-0675">Receptor</keyword>
<dbReference type="InterPro" id="IPR013784">
    <property type="entry name" value="Carb-bd-like_fold"/>
</dbReference>
<evidence type="ECO:0000256" key="6">
    <source>
        <dbReference type="ARBA" id="ARBA00022729"/>
    </source>
</evidence>
<comment type="similarity">
    <text evidence="12 13">Belongs to the TonB-dependent receptor family.</text>
</comment>
<evidence type="ECO:0000256" key="7">
    <source>
        <dbReference type="ARBA" id="ARBA00023004"/>
    </source>
</evidence>
<evidence type="ECO:0000256" key="1">
    <source>
        <dbReference type="ARBA" id="ARBA00004571"/>
    </source>
</evidence>
<keyword evidence="5 12" id="KW-0812">Transmembrane</keyword>
<evidence type="ECO:0000256" key="11">
    <source>
        <dbReference type="ARBA" id="ARBA00023237"/>
    </source>
</evidence>
<dbReference type="InterPro" id="IPR000531">
    <property type="entry name" value="Beta-barrel_TonB"/>
</dbReference>
<comment type="subcellular location">
    <subcellularLocation>
        <location evidence="1 12">Cell outer membrane</location>
        <topology evidence="1 12">Multi-pass membrane protein</topology>
    </subcellularLocation>
</comment>
<name>A0ABP9D5D1_9BACT</name>
<dbReference type="InterPro" id="IPR012910">
    <property type="entry name" value="Plug_dom"/>
</dbReference>
<evidence type="ECO:0000313" key="17">
    <source>
        <dbReference type="EMBL" id="GAA4822687.1"/>
    </source>
</evidence>
<keyword evidence="18" id="KW-1185">Reference proteome</keyword>
<evidence type="ECO:0000256" key="14">
    <source>
        <dbReference type="SAM" id="SignalP"/>
    </source>
</evidence>
<dbReference type="Pfam" id="PF13620">
    <property type="entry name" value="CarboxypepD_reg"/>
    <property type="match status" value="1"/>
</dbReference>
<evidence type="ECO:0000256" key="4">
    <source>
        <dbReference type="ARBA" id="ARBA00022496"/>
    </source>
</evidence>
<dbReference type="EMBL" id="BAABJX010000007">
    <property type="protein sequence ID" value="GAA4822687.1"/>
    <property type="molecule type" value="Genomic_DNA"/>
</dbReference>
<keyword evidence="11 12" id="KW-0998">Cell outer membrane</keyword>
<keyword evidence="9 13" id="KW-0798">TonB box</keyword>
<dbReference type="Gene3D" id="2.60.40.1120">
    <property type="entry name" value="Carboxypeptidase-like, regulatory domain"/>
    <property type="match status" value="1"/>
</dbReference>
<evidence type="ECO:0000256" key="12">
    <source>
        <dbReference type="PROSITE-ProRule" id="PRU01360"/>
    </source>
</evidence>
<comment type="caution">
    <text evidence="17">The sequence shown here is derived from an EMBL/GenBank/DDBJ whole genome shotgun (WGS) entry which is preliminary data.</text>
</comment>
<gene>
    <name evidence="17" type="ORF">GCM10023331_03790</name>
</gene>
<evidence type="ECO:0000256" key="9">
    <source>
        <dbReference type="ARBA" id="ARBA00023077"/>
    </source>
</evidence>
<feature type="chain" id="PRO_5047516760" evidence="14">
    <location>
        <begin position="22"/>
        <end position="839"/>
    </location>
</feature>
<dbReference type="Proteomes" id="UP001500298">
    <property type="component" value="Unassembled WGS sequence"/>
</dbReference>
<keyword evidence="4" id="KW-0410">Iron transport</keyword>
<reference evidence="18" key="1">
    <citation type="journal article" date="2019" name="Int. J. Syst. Evol. Microbiol.">
        <title>The Global Catalogue of Microorganisms (GCM) 10K type strain sequencing project: providing services to taxonomists for standard genome sequencing and annotation.</title>
        <authorList>
            <consortium name="The Broad Institute Genomics Platform"/>
            <consortium name="The Broad Institute Genome Sequencing Center for Infectious Disease"/>
            <person name="Wu L."/>
            <person name="Ma J."/>
        </authorList>
    </citation>
    <scope>NUCLEOTIDE SEQUENCE [LARGE SCALE GENOMIC DNA]</scope>
    <source>
        <strain evidence="18">JCM 18326</strain>
    </source>
</reference>
<evidence type="ECO:0000256" key="2">
    <source>
        <dbReference type="ARBA" id="ARBA00022448"/>
    </source>
</evidence>
<proteinExistence type="inferred from homology"/>
<keyword evidence="2 12" id="KW-0813">Transport</keyword>
<feature type="domain" description="TonB-dependent receptor-like beta-barrel" evidence="15">
    <location>
        <begin position="323"/>
        <end position="809"/>
    </location>
</feature>
<evidence type="ECO:0000256" key="13">
    <source>
        <dbReference type="RuleBase" id="RU003357"/>
    </source>
</evidence>
<dbReference type="RefSeq" id="WP_345368732.1">
    <property type="nucleotide sequence ID" value="NZ_BAABJX010000007.1"/>
</dbReference>
<accession>A0ABP9D5D1</accession>
<feature type="signal peptide" evidence="14">
    <location>
        <begin position="1"/>
        <end position="21"/>
    </location>
</feature>
<evidence type="ECO:0000256" key="3">
    <source>
        <dbReference type="ARBA" id="ARBA00022452"/>
    </source>
</evidence>
<keyword evidence="6 14" id="KW-0732">Signal</keyword>
<evidence type="ECO:0000256" key="5">
    <source>
        <dbReference type="ARBA" id="ARBA00022692"/>
    </source>
</evidence>
<feature type="domain" description="TonB-dependent receptor plug" evidence="16">
    <location>
        <begin position="136"/>
        <end position="234"/>
    </location>
</feature>
<dbReference type="InterPro" id="IPR037066">
    <property type="entry name" value="Plug_dom_sf"/>
</dbReference>
<dbReference type="PANTHER" id="PTHR32552">
    <property type="entry name" value="FERRICHROME IRON RECEPTOR-RELATED"/>
    <property type="match status" value="1"/>
</dbReference>
<dbReference type="Gene3D" id="2.40.170.20">
    <property type="entry name" value="TonB-dependent receptor, beta-barrel domain"/>
    <property type="match status" value="1"/>
</dbReference>
<evidence type="ECO:0000256" key="10">
    <source>
        <dbReference type="ARBA" id="ARBA00023136"/>
    </source>
</evidence>
<evidence type="ECO:0000259" key="16">
    <source>
        <dbReference type="Pfam" id="PF07715"/>
    </source>
</evidence>